<keyword evidence="2" id="KW-1133">Transmembrane helix</keyword>
<reference evidence="7" key="1">
    <citation type="submission" date="2017-10" db="EMBL/GenBank/DDBJ databases">
        <title>Phenotypic and genomic properties of facultatively anaerobic sulfur-reducing natronoarchaea from hypersaline soda lakes.</title>
        <authorList>
            <person name="Sorokin D.Y."/>
            <person name="Kublanov I.V."/>
            <person name="Roman P."/>
            <person name="Sinninghe Damste J.S."/>
            <person name="Golyshin P.N."/>
            <person name="Rojo D."/>
            <person name="Ciordia S."/>
            <person name="Mena Md.C."/>
            <person name="Ferrer M."/>
            <person name="Messina E."/>
            <person name="Smedile F."/>
            <person name="La Spada G."/>
            <person name="La Cono V."/>
            <person name="Yakimov M.M."/>
        </authorList>
    </citation>
    <scope>NUCLEOTIDE SEQUENCE [LARGE SCALE GENOMIC DNA]</scope>
    <source>
        <strain evidence="7">AArc1</strain>
    </source>
</reference>
<dbReference type="EMBL" id="CP024047">
    <property type="protein sequence ID" value="AXR79213.1"/>
    <property type="molecule type" value="Genomic_DNA"/>
</dbReference>
<name>A0A346PI68_9EURY</name>
<accession>A0A346PI68</accession>
<evidence type="ECO:0000256" key="1">
    <source>
        <dbReference type="SAM" id="MobiDB-lite"/>
    </source>
</evidence>
<feature type="domain" description="TRAM" evidence="3">
    <location>
        <begin position="48"/>
        <end position="114"/>
    </location>
</feature>
<feature type="transmembrane region" description="Helical" evidence="2">
    <location>
        <begin position="6"/>
        <end position="23"/>
    </location>
</feature>
<accession>A0A346PMJ6</accession>
<reference evidence="6" key="2">
    <citation type="submission" date="2018-02" db="EMBL/GenBank/DDBJ databases">
        <title>Phenotypic and genomic properties of facultatively anaerobic sulfur-reducing natronoarchaea from hypersaline soda lakes.</title>
        <authorList>
            <person name="Sorokin D.Y."/>
            <person name="Kublanov I.V."/>
            <person name="Roman P."/>
            <person name="Sinninghe Damste J.S."/>
            <person name="Golyshin P.N."/>
            <person name="Rojo D."/>
            <person name="Ciordia S."/>
            <person name="Mena M.D.C."/>
            <person name="Ferrer M."/>
            <person name="Messina E."/>
            <person name="Smedile F."/>
            <person name="La Spada G."/>
            <person name="La Cono V."/>
            <person name="Yakimov M.M."/>
        </authorList>
    </citation>
    <scope>NUCLEOTIDE SEQUENCE [LARGE SCALE GENOMIC DNA]</scope>
    <source>
        <strain evidence="6">AArc-Mg</strain>
    </source>
</reference>
<protein>
    <recommendedName>
        <fullName evidence="3">TRAM domain-containing protein</fullName>
    </recommendedName>
</protein>
<feature type="region of interest" description="Disordered" evidence="1">
    <location>
        <begin position="28"/>
        <end position="50"/>
    </location>
</feature>
<dbReference type="OrthoDB" id="157176at2157"/>
<dbReference type="AlphaFoldDB" id="A0A346PI68"/>
<dbReference type="GeneID" id="37641207"/>
<dbReference type="EMBL" id="CP027033">
    <property type="protein sequence ID" value="AXR80741.1"/>
    <property type="molecule type" value="Genomic_DNA"/>
</dbReference>
<evidence type="ECO:0000313" key="4">
    <source>
        <dbReference type="EMBL" id="AXR79213.1"/>
    </source>
</evidence>
<reference evidence="4" key="3">
    <citation type="journal article" date="2019" name="Int. J. Syst. Evol. Microbiol.">
        <title>Natronolimnobius sulfurireducens sp. nov. and Halalkaliarchaeum desulfuricum gen. nov., sp. nov., the first sulfur-respiring alkaliphilic haloarchaea from hypersaline alkaline lakes.</title>
        <authorList>
            <person name="Sorokin D.Y."/>
            <person name="Yakimov M."/>
            <person name="Messina E."/>
            <person name="Merkel A.Y."/>
            <person name="Bale N.J."/>
            <person name="Sinninghe Damste J.S."/>
        </authorList>
    </citation>
    <scope>NUCLEOTIDE SEQUENCE</scope>
    <source>
        <strain evidence="5">AArc-Mg</strain>
        <strain evidence="4">AArc1</strain>
    </source>
</reference>
<evidence type="ECO:0000256" key="2">
    <source>
        <dbReference type="SAM" id="Phobius"/>
    </source>
</evidence>
<keyword evidence="2" id="KW-0812">Transmembrane</keyword>
<gene>
    <name evidence="4" type="ORF">AArc1_2904</name>
    <name evidence="5" type="ORF">AArcMg_0719</name>
</gene>
<evidence type="ECO:0000313" key="7">
    <source>
        <dbReference type="Proteomes" id="UP000258707"/>
    </source>
</evidence>
<dbReference type="Proteomes" id="UP000258707">
    <property type="component" value="Chromosome"/>
</dbReference>
<evidence type="ECO:0000259" key="3">
    <source>
        <dbReference type="PROSITE" id="PS50926"/>
    </source>
</evidence>
<keyword evidence="2" id="KW-0472">Membrane</keyword>
<keyword evidence="6" id="KW-1185">Reference proteome</keyword>
<dbReference type="KEGG" id="nag:AArcMg_0719"/>
<dbReference type="InterPro" id="IPR002792">
    <property type="entry name" value="TRAM_dom"/>
</dbReference>
<organism evidence="4 7">
    <name type="scientific">Natrarchaeobaculum sulfurireducens</name>
    <dbReference type="NCBI Taxonomy" id="2044521"/>
    <lineage>
        <taxon>Archaea</taxon>
        <taxon>Methanobacteriati</taxon>
        <taxon>Methanobacteriota</taxon>
        <taxon>Stenosarchaea group</taxon>
        <taxon>Halobacteria</taxon>
        <taxon>Halobacteriales</taxon>
        <taxon>Natrialbaceae</taxon>
        <taxon>Natrarchaeobaculum</taxon>
    </lineage>
</organism>
<feature type="compositionally biased region" description="Basic and acidic residues" evidence="1">
    <location>
        <begin position="29"/>
        <end position="43"/>
    </location>
</feature>
<dbReference type="PROSITE" id="PS50926">
    <property type="entry name" value="TRAM"/>
    <property type="match status" value="1"/>
</dbReference>
<dbReference type="KEGG" id="nan:AArc1_2904"/>
<sequence length="118" mass="13273">MLGATSLVLGVIVTVLFGSWLIRRFRGGSSDRRESWERHKEAQTRAPPVDLGETRRGVVEDFSEHHTGKRHAVCKVEGFVVFVEDIPRGLEEGDVIQLEVRSFNRGHTSATATFLERV</sequence>
<evidence type="ECO:0000313" key="6">
    <source>
        <dbReference type="Proteomes" id="UP000258613"/>
    </source>
</evidence>
<dbReference type="Proteomes" id="UP000258613">
    <property type="component" value="Chromosome"/>
</dbReference>
<evidence type="ECO:0000313" key="5">
    <source>
        <dbReference type="EMBL" id="AXR80741.1"/>
    </source>
</evidence>
<dbReference type="RefSeq" id="WP_117365205.1">
    <property type="nucleotide sequence ID" value="NZ_CP024047.1"/>
</dbReference>
<proteinExistence type="predicted"/>